<dbReference type="Proteomes" id="UP001151760">
    <property type="component" value="Unassembled WGS sequence"/>
</dbReference>
<dbReference type="EMBL" id="BQNB010010860">
    <property type="protein sequence ID" value="GJS82902.1"/>
    <property type="molecule type" value="Genomic_DNA"/>
</dbReference>
<organism evidence="2 3">
    <name type="scientific">Tanacetum coccineum</name>
    <dbReference type="NCBI Taxonomy" id="301880"/>
    <lineage>
        <taxon>Eukaryota</taxon>
        <taxon>Viridiplantae</taxon>
        <taxon>Streptophyta</taxon>
        <taxon>Embryophyta</taxon>
        <taxon>Tracheophyta</taxon>
        <taxon>Spermatophyta</taxon>
        <taxon>Magnoliopsida</taxon>
        <taxon>eudicotyledons</taxon>
        <taxon>Gunneridae</taxon>
        <taxon>Pentapetalae</taxon>
        <taxon>asterids</taxon>
        <taxon>campanulids</taxon>
        <taxon>Asterales</taxon>
        <taxon>Asteraceae</taxon>
        <taxon>Asteroideae</taxon>
        <taxon>Anthemideae</taxon>
        <taxon>Anthemidinae</taxon>
        <taxon>Tanacetum</taxon>
    </lineage>
</organism>
<feature type="region of interest" description="Disordered" evidence="1">
    <location>
        <begin position="46"/>
        <end position="73"/>
    </location>
</feature>
<comment type="caution">
    <text evidence="2">The sequence shown here is derived from an EMBL/GenBank/DDBJ whole genome shotgun (WGS) entry which is preliminary data.</text>
</comment>
<feature type="region of interest" description="Disordered" evidence="1">
    <location>
        <begin position="140"/>
        <end position="170"/>
    </location>
</feature>
<protein>
    <submittedName>
        <fullName evidence="2">Uncharacterized protein</fullName>
    </submittedName>
</protein>
<proteinExistence type="predicted"/>
<name>A0ABQ4Z1I0_9ASTR</name>
<feature type="compositionally biased region" description="Basic and acidic residues" evidence="1">
    <location>
        <begin position="151"/>
        <end position="169"/>
    </location>
</feature>
<keyword evidence="3" id="KW-1185">Reference proteome</keyword>
<evidence type="ECO:0000313" key="2">
    <source>
        <dbReference type="EMBL" id="GJS82902.1"/>
    </source>
</evidence>
<accession>A0ABQ4Z1I0</accession>
<gene>
    <name evidence="2" type="ORF">Tco_0749443</name>
</gene>
<reference evidence="2" key="2">
    <citation type="submission" date="2022-01" db="EMBL/GenBank/DDBJ databases">
        <authorList>
            <person name="Yamashiro T."/>
            <person name="Shiraishi A."/>
            <person name="Satake H."/>
            <person name="Nakayama K."/>
        </authorList>
    </citation>
    <scope>NUCLEOTIDE SEQUENCE</scope>
</reference>
<evidence type="ECO:0000313" key="3">
    <source>
        <dbReference type="Proteomes" id="UP001151760"/>
    </source>
</evidence>
<evidence type="ECO:0000256" key="1">
    <source>
        <dbReference type="SAM" id="MobiDB-lite"/>
    </source>
</evidence>
<sequence length="188" mass="21220">MQRLSMEVSTIRFVVEFPTEAGLATIKSKDPSLEATLSVATREVTSKKSRWKATSKSSSNKERHKTSLNTSGNPWAHLTWPQSSFTNNTKEKCTCNKPNTYLIPVSSHGLLASNMILDTVPTDEITLKESHMKAILRTTFKKRKRSQGKGYTKDERANDLQQPNDKRSEGLNFTLTEKVRGLLMRDNC</sequence>
<reference evidence="2" key="1">
    <citation type="journal article" date="2022" name="Int. J. Mol. Sci.">
        <title>Draft Genome of Tanacetum Coccineum: Genomic Comparison of Closely Related Tanacetum-Family Plants.</title>
        <authorList>
            <person name="Yamashiro T."/>
            <person name="Shiraishi A."/>
            <person name="Nakayama K."/>
            <person name="Satake H."/>
        </authorList>
    </citation>
    <scope>NUCLEOTIDE SEQUENCE</scope>
</reference>